<keyword evidence="2" id="KW-1185">Reference proteome</keyword>
<name>A0ABV5SCX8_9ACTN</name>
<comment type="caution">
    <text evidence="1">The sequence shown here is derived from an EMBL/GenBank/DDBJ whole genome shotgun (WGS) entry which is preliminary data.</text>
</comment>
<proteinExistence type="predicted"/>
<evidence type="ECO:0000313" key="2">
    <source>
        <dbReference type="Proteomes" id="UP001589532"/>
    </source>
</evidence>
<evidence type="ECO:0000313" key="1">
    <source>
        <dbReference type="EMBL" id="MFB9629536.1"/>
    </source>
</evidence>
<dbReference type="RefSeq" id="WP_378521032.1">
    <property type="nucleotide sequence ID" value="NZ_JBHMBW010000061.1"/>
</dbReference>
<organism evidence="1 2">
    <name type="scientific">Nonomuraea helvata</name>
    <dbReference type="NCBI Taxonomy" id="37484"/>
    <lineage>
        <taxon>Bacteria</taxon>
        <taxon>Bacillati</taxon>
        <taxon>Actinomycetota</taxon>
        <taxon>Actinomycetes</taxon>
        <taxon>Streptosporangiales</taxon>
        <taxon>Streptosporangiaceae</taxon>
        <taxon>Nonomuraea</taxon>
    </lineage>
</organism>
<protein>
    <submittedName>
        <fullName evidence="1">Uncharacterized protein</fullName>
    </submittedName>
</protein>
<dbReference type="Proteomes" id="UP001589532">
    <property type="component" value="Unassembled WGS sequence"/>
</dbReference>
<dbReference type="EMBL" id="JBHMBW010000061">
    <property type="protein sequence ID" value="MFB9629536.1"/>
    <property type="molecule type" value="Genomic_DNA"/>
</dbReference>
<sequence>MGDVVVAVATGHSPRHRRLLDLLVRALGEGRFLPYRDRLAILEELVRTVAVRSPAMHRALGAMWAEDGADHAQLRPLLRAMLA</sequence>
<feature type="non-terminal residue" evidence="1">
    <location>
        <position position="83"/>
    </location>
</feature>
<reference evidence="1 2" key="1">
    <citation type="submission" date="2024-09" db="EMBL/GenBank/DDBJ databases">
        <authorList>
            <person name="Sun Q."/>
            <person name="Mori K."/>
        </authorList>
    </citation>
    <scope>NUCLEOTIDE SEQUENCE [LARGE SCALE GENOMIC DNA]</scope>
    <source>
        <strain evidence="1 2">JCM 3143</strain>
    </source>
</reference>
<gene>
    <name evidence="1" type="ORF">ACFFSA_41230</name>
</gene>
<accession>A0ABV5SCX8</accession>